<dbReference type="CDD" id="cd04301">
    <property type="entry name" value="NAT_SF"/>
    <property type="match status" value="1"/>
</dbReference>
<dbReference type="SUPFAM" id="SSF55729">
    <property type="entry name" value="Acyl-CoA N-acyltransferases (Nat)"/>
    <property type="match status" value="1"/>
</dbReference>
<dbReference type="Pfam" id="PF00583">
    <property type="entry name" value="Acetyltransf_1"/>
    <property type="match status" value="1"/>
</dbReference>
<dbReference type="Gene3D" id="3.40.630.30">
    <property type="match status" value="1"/>
</dbReference>
<comment type="caution">
    <text evidence="2">The sequence shown here is derived from an EMBL/GenBank/DDBJ whole genome shotgun (WGS) entry which is preliminary data.</text>
</comment>
<dbReference type="GO" id="GO:0016747">
    <property type="term" value="F:acyltransferase activity, transferring groups other than amino-acyl groups"/>
    <property type="evidence" value="ECO:0007669"/>
    <property type="project" value="InterPro"/>
</dbReference>
<dbReference type="Proteomes" id="UP000801428">
    <property type="component" value="Unassembled WGS sequence"/>
</dbReference>
<gene>
    <name evidence="2" type="ORF">E8E13_000314</name>
</gene>
<accession>A0A9P4WAQ0</accession>
<dbReference type="InterPro" id="IPR052523">
    <property type="entry name" value="Trichothecene_AcTrans"/>
</dbReference>
<dbReference type="PANTHER" id="PTHR42791:SF17">
    <property type="entry name" value="ACETYLTRANSFERASE, GNAT FAMILY FAMILY (AFU_ORTHOLOGUE AFUA_8G05690)"/>
    <property type="match status" value="1"/>
</dbReference>
<protein>
    <recommendedName>
        <fullName evidence="1">N-acetyltransferase domain-containing protein</fullName>
    </recommendedName>
</protein>
<dbReference type="PROSITE" id="PS51186">
    <property type="entry name" value="GNAT"/>
    <property type="match status" value="1"/>
</dbReference>
<name>A0A9P4WAQ0_CURKU</name>
<dbReference type="PANTHER" id="PTHR42791">
    <property type="entry name" value="GNAT FAMILY ACETYLTRANSFERASE"/>
    <property type="match status" value="1"/>
</dbReference>
<organism evidence="2 3">
    <name type="scientific">Curvularia kusanoi</name>
    <name type="common">Cochliobolus kusanoi</name>
    <dbReference type="NCBI Taxonomy" id="90978"/>
    <lineage>
        <taxon>Eukaryota</taxon>
        <taxon>Fungi</taxon>
        <taxon>Dikarya</taxon>
        <taxon>Ascomycota</taxon>
        <taxon>Pezizomycotina</taxon>
        <taxon>Dothideomycetes</taxon>
        <taxon>Pleosporomycetidae</taxon>
        <taxon>Pleosporales</taxon>
        <taxon>Pleosporineae</taxon>
        <taxon>Pleosporaceae</taxon>
        <taxon>Curvularia</taxon>
    </lineage>
</organism>
<proteinExistence type="predicted"/>
<dbReference type="OrthoDB" id="2115692at2759"/>
<dbReference type="EMBL" id="SWKU01000005">
    <property type="protein sequence ID" value="KAF3006413.1"/>
    <property type="molecule type" value="Genomic_DNA"/>
</dbReference>
<sequence>MGFVVLPALPADISGVYDVYFAAFKDDAITKALFPSASANDMTNPESEFRKAHTAHVLQFWQNNLTQHTLKCVDSRTGKIVGMALWDVYLTSSDWSKPEIGWLQGHEKERAEALISPLWDAREKMWSKERYLYCHVIAVHPDAQRKGVGQVLVDYGKKIASQADLPIYVESSKAAIRLYEKLGFQRLKERPVHESNDLQLGRSDSEEKDHEVPLLVWVPGDKEGLLPDAVQIA</sequence>
<reference evidence="2" key="1">
    <citation type="submission" date="2019-04" db="EMBL/GenBank/DDBJ databases">
        <title>Sequencing of skin fungus with MAO and IRED activity.</title>
        <authorList>
            <person name="Marsaioli A.J."/>
            <person name="Bonatto J.M.C."/>
            <person name="Reis Junior O."/>
        </authorList>
    </citation>
    <scope>NUCLEOTIDE SEQUENCE</scope>
    <source>
        <strain evidence="2">30M1</strain>
    </source>
</reference>
<evidence type="ECO:0000313" key="3">
    <source>
        <dbReference type="Proteomes" id="UP000801428"/>
    </source>
</evidence>
<keyword evidence="3" id="KW-1185">Reference proteome</keyword>
<evidence type="ECO:0000259" key="1">
    <source>
        <dbReference type="PROSITE" id="PS51186"/>
    </source>
</evidence>
<dbReference type="InterPro" id="IPR000182">
    <property type="entry name" value="GNAT_dom"/>
</dbReference>
<feature type="domain" description="N-acetyltransferase" evidence="1">
    <location>
        <begin position="3"/>
        <end position="205"/>
    </location>
</feature>
<evidence type="ECO:0000313" key="2">
    <source>
        <dbReference type="EMBL" id="KAF3006413.1"/>
    </source>
</evidence>
<dbReference type="InterPro" id="IPR016181">
    <property type="entry name" value="Acyl_CoA_acyltransferase"/>
</dbReference>
<dbReference type="AlphaFoldDB" id="A0A9P4WAQ0"/>